<dbReference type="Proteomes" id="UP000011083">
    <property type="component" value="Unassembled WGS sequence"/>
</dbReference>
<dbReference type="GeneID" id="14918527"/>
<feature type="chain" id="PRO_5003989921" evidence="1">
    <location>
        <begin position="22"/>
        <end position="177"/>
    </location>
</feature>
<protein>
    <submittedName>
        <fullName evidence="2">Uncharacterized protein</fullName>
    </submittedName>
</protein>
<reference evidence="2 3" key="1">
    <citation type="journal article" date="2013" name="Genome Biol.">
        <title>Genome of Acanthamoeba castellanii highlights extensive lateral gene transfer and early evolution of tyrosine kinase signaling.</title>
        <authorList>
            <person name="Clarke M."/>
            <person name="Lohan A.J."/>
            <person name="Liu B."/>
            <person name="Lagkouvardos I."/>
            <person name="Roy S."/>
            <person name="Zafar N."/>
            <person name="Bertelli C."/>
            <person name="Schilde C."/>
            <person name="Kianianmomeni A."/>
            <person name="Burglin T.R."/>
            <person name="Frech C."/>
            <person name="Turcotte B."/>
            <person name="Kopec K.O."/>
            <person name="Synnott J.M."/>
            <person name="Choo C."/>
            <person name="Paponov I."/>
            <person name="Finkler A."/>
            <person name="Soon Heng Tan C."/>
            <person name="Hutchins A.P."/>
            <person name="Weinmeier T."/>
            <person name="Rattei T."/>
            <person name="Chu J.S."/>
            <person name="Gimenez G."/>
            <person name="Irimia M."/>
            <person name="Rigden D.J."/>
            <person name="Fitzpatrick D.A."/>
            <person name="Lorenzo-Morales J."/>
            <person name="Bateman A."/>
            <person name="Chiu C.H."/>
            <person name="Tang P."/>
            <person name="Hegemann P."/>
            <person name="Fromm H."/>
            <person name="Raoult D."/>
            <person name="Greub G."/>
            <person name="Miranda-Saavedra D."/>
            <person name="Chen N."/>
            <person name="Nash P."/>
            <person name="Ginger M.L."/>
            <person name="Horn M."/>
            <person name="Schaap P."/>
            <person name="Caler L."/>
            <person name="Loftus B."/>
        </authorList>
    </citation>
    <scope>NUCLEOTIDE SEQUENCE [LARGE SCALE GENOMIC DNA]</scope>
    <source>
        <strain evidence="2 3">Neff</strain>
    </source>
</reference>
<evidence type="ECO:0000256" key="1">
    <source>
        <dbReference type="SAM" id="SignalP"/>
    </source>
</evidence>
<evidence type="ECO:0000313" key="2">
    <source>
        <dbReference type="EMBL" id="ELR17183.1"/>
    </source>
</evidence>
<dbReference type="KEGG" id="acan:ACA1_058390"/>
<sequence>MYAPAPLWLATIVVALTGLAALSPMGAAAARGGNDRVPVVELPLTQAQVNANMAKLVASIEEQIDALRSMLAVRVGPDADYVKRQQAPTNVTDLPPAANCTDLTCDVLDPSREAVVLASAEANAVANGLPSYVGSVMYGNYCMLYVSKRLEVEYLNAAYNANLTMPIQHADNFTSTI</sequence>
<dbReference type="VEuPathDB" id="AmoebaDB:ACA1_058390"/>
<gene>
    <name evidence="2" type="ORF">ACA1_058390</name>
</gene>
<evidence type="ECO:0000313" key="3">
    <source>
        <dbReference type="Proteomes" id="UP000011083"/>
    </source>
</evidence>
<feature type="signal peptide" evidence="1">
    <location>
        <begin position="1"/>
        <end position="21"/>
    </location>
</feature>
<keyword evidence="1" id="KW-0732">Signal</keyword>
<organism evidence="2 3">
    <name type="scientific">Acanthamoeba castellanii (strain ATCC 30010 / Neff)</name>
    <dbReference type="NCBI Taxonomy" id="1257118"/>
    <lineage>
        <taxon>Eukaryota</taxon>
        <taxon>Amoebozoa</taxon>
        <taxon>Discosea</taxon>
        <taxon>Longamoebia</taxon>
        <taxon>Centramoebida</taxon>
        <taxon>Acanthamoebidae</taxon>
        <taxon>Acanthamoeba</taxon>
    </lineage>
</organism>
<keyword evidence="3" id="KW-1185">Reference proteome</keyword>
<dbReference type="RefSeq" id="XP_004339196.1">
    <property type="nucleotide sequence ID" value="XM_004339148.1"/>
</dbReference>
<dbReference type="EMBL" id="KB007974">
    <property type="protein sequence ID" value="ELR17183.1"/>
    <property type="molecule type" value="Genomic_DNA"/>
</dbReference>
<name>L8GX90_ACACF</name>
<accession>L8GX90</accession>
<proteinExistence type="predicted"/>
<dbReference type="AlphaFoldDB" id="L8GX90"/>